<dbReference type="Proteomes" id="UP000230097">
    <property type="component" value="Unassembled WGS sequence"/>
</dbReference>
<dbReference type="AlphaFoldDB" id="A0A2M8DLR1"/>
<organism evidence="1 2">
    <name type="scientific">Candidatus Nealsonbacteria bacterium CG_4_9_14_0_8_um_filter_36_17</name>
    <dbReference type="NCBI Taxonomy" id="1974693"/>
    <lineage>
        <taxon>Bacteria</taxon>
        <taxon>Candidatus Nealsoniibacteriota</taxon>
    </lineage>
</organism>
<accession>A0A2M8DLR1</accession>
<evidence type="ECO:0000313" key="1">
    <source>
        <dbReference type="EMBL" id="PJB98802.1"/>
    </source>
</evidence>
<comment type="caution">
    <text evidence="1">The sequence shown here is derived from an EMBL/GenBank/DDBJ whole genome shotgun (WGS) entry which is preliminary data.</text>
</comment>
<dbReference type="Gene3D" id="2.40.70.10">
    <property type="entry name" value="Acid Proteases"/>
    <property type="match status" value="1"/>
</dbReference>
<dbReference type="EMBL" id="PFTC01000023">
    <property type="protein sequence ID" value="PJB98802.1"/>
    <property type="molecule type" value="Genomic_DNA"/>
</dbReference>
<evidence type="ECO:0008006" key="3">
    <source>
        <dbReference type="Google" id="ProtNLM"/>
    </source>
</evidence>
<proteinExistence type="predicted"/>
<dbReference type="InterPro" id="IPR021109">
    <property type="entry name" value="Peptidase_aspartic_dom_sf"/>
</dbReference>
<reference evidence="2" key="1">
    <citation type="submission" date="2017-09" db="EMBL/GenBank/DDBJ databases">
        <title>Depth-based differentiation of microbial function through sediment-hosted aquifers and enrichment of novel symbionts in the deep terrestrial subsurface.</title>
        <authorList>
            <person name="Probst A.J."/>
            <person name="Ladd B."/>
            <person name="Jarett J.K."/>
            <person name="Geller-Mcgrath D.E."/>
            <person name="Sieber C.M.K."/>
            <person name="Emerson J.B."/>
            <person name="Anantharaman K."/>
            <person name="Thomas B.C."/>
            <person name="Malmstrom R."/>
            <person name="Stieglmeier M."/>
            <person name="Klingl A."/>
            <person name="Woyke T."/>
            <person name="Ryan C.M."/>
            <person name="Banfield J.F."/>
        </authorList>
    </citation>
    <scope>NUCLEOTIDE SEQUENCE [LARGE SCALE GENOMIC DNA]</scope>
</reference>
<gene>
    <name evidence="1" type="ORF">CO078_00780</name>
</gene>
<dbReference type="SUPFAM" id="SSF50630">
    <property type="entry name" value="Acid proteases"/>
    <property type="match status" value="1"/>
</dbReference>
<sequence length="136" mass="15365">MISFKYQKEKSDLGEVWRPIAQVTLLVKNFRVEVPLYIDSGADITLIPLGFGEALGFKQDSAQIKEIRGVSGGTVPYIIKNVKLLIGDVKFSVRIAWSLSEEVPPLLGRLDVFTKFKIVFDEENKIVEFHPKSIKK</sequence>
<name>A0A2M8DLR1_9BACT</name>
<evidence type="ECO:0000313" key="2">
    <source>
        <dbReference type="Proteomes" id="UP000230097"/>
    </source>
</evidence>
<protein>
    <recommendedName>
        <fullName evidence="3">Peptidase A2 domain-containing protein</fullName>
    </recommendedName>
</protein>